<dbReference type="EMBL" id="BART01027272">
    <property type="protein sequence ID" value="GAG91419.1"/>
    <property type="molecule type" value="Genomic_DNA"/>
</dbReference>
<reference evidence="1" key="1">
    <citation type="journal article" date="2014" name="Front. Microbiol.">
        <title>High frequency of phylogenetically diverse reductive dehalogenase-homologous genes in deep subseafloor sedimentary metagenomes.</title>
        <authorList>
            <person name="Kawai M."/>
            <person name="Futagami T."/>
            <person name="Toyoda A."/>
            <person name="Takaki Y."/>
            <person name="Nishi S."/>
            <person name="Hori S."/>
            <person name="Arai W."/>
            <person name="Tsubouchi T."/>
            <person name="Morono Y."/>
            <person name="Uchiyama I."/>
            <person name="Ito T."/>
            <person name="Fujiyama A."/>
            <person name="Inagaki F."/>
            <person name="Takami H."/>
        </authorList>
    </citation>
    <scope>NUCLEOTIDE SEQUENCE</scope>
    <source>
        <strain evidence="1">Expedition CK06-06</strain>
    </source>
</reference>
<gene>
    <name evidence="1" type="ORF">S01H4_48383</name>
</gene>
<accession>X1B6P3</accession>
<dbReference type="InterPro" id="IPR020483">
    <property type="entry name" value="Uncharacterised_YgbA"/>
</dbReference>
<sequence>HSSRILQGSNSYNNAGPRMIYTHPIMGFRHLLKK</sequence>
<protein>
    <submittedName>
        <fullName evidence="1">Uncharacterized protein</fullName>
    </submittedName>
</protein>
<dbReference type="Pfam" id="PF11756">
    <property type="entry name" value="YgbA_NO"/>
    <property type="match status" value="1"/>
</dbReference>
<proteinExistence type="predicted"/>
<comment type="caution">
    <text evidence="1">The sequence shown here is derived from an EMBL/GenBank/DDBJ whole genome shotgun (WGS) entry which is preliminary data.</text>
</comment>
<organism evidence="1">
    <name type="scientific">marine sediment metagenome</name>
    <dbReference type="NCBI Taxonomy" id="412755"/>
    <lineage>
        <taxon>unclassified sequences</taxon>
        <taxon>metagenomes</taxon>
        <taxon>ecological metagenomes</taxon>
    </lineage>
</organism>
<feature type="non-terminal residue" evidence="1">
    <location>
        <position position="1"/>
    </location>
</feature>
<name>X1B6P3_9ZZZZ</name>
<evidence type="ECO:0000313" key="1">
    <source>
        <dbReference type="EMBL" id="GAG91419.1"/>
    </source>
</evidence>
<dbReference type="AlphaFoldDB" id="X1B6P3"/>